<feature type="domain" description="NPH3" evidence="3">
    <location>
        <begin position="1"/>
        <end position="99"/>
    </location>
</feature>
<dbReference type="PROSITE" id="PS51649">
    <property type="entry name" value="NPH3"/>
    <property type="match status" value="1"/>
</dbReference>
<sequence>METLYNVDCVQRILDHFLAMDQVTGGASPCSIDDDGQLIGSPSLTPITMVAKLIDGYLAEVAPDVNLKLPKFQALAAAVPEYARPLDDGLYRAIDIYLK</sequence>
<evidence type="ECO:0000313" key="5">
    <source>
        <dbReference type="Proteomes" id="UP000265520"/>
    </source>
</evidence>
<name>A0A392RKM3_9FABA</name>
<comment type="caution">
    <text evidence="4">The sequence shown here is derived from an EMBL/GenBank/DDBJ whole genome shotgun (WGS) entry which is preliminary data.</text>
</comment>
<evidence type="ECO:0000256" key="2">
    <source>
        <dbReference type="PROSITE-ProRule" id="PRU00982"/>
    </source>
</evidence>
<feature type="non-terminal residue" evidence="4">
    <location>
        <position position="99"/>
    </location>
</feature>
<dbReference type="EMBL" id="LXQA010231455">
    <property type="protein sequence ID" value="MCI36195.1"/>
    <property type="molecule type" value="Genomic_DNA"/>
</dbReference>
<dbReference type="InterPro" id="IPR043454">
    <property type="entry name" value="NPH3/RPT2-like"/>
</dbReference>
<reference evidence="4 5" key="1">
    <citation type="journal article" date="2018" name="Front. Plant Sci.">
        <title>Red Clover (Trifolium pratense) and Zigzag Clover (T. medium) - A Picture of Genomic Similarities and Differences.</title>
        <authorList>
            <person name="Dluhosova J."/>
            <person name="Istvanek J."/>
            <person name="Nedelnik J."/>
            <person name="Repkova J."/>
        </authorList>
    </citation>
    <scope>NUCLEOTIDE SEQUENCE [LARGE SCALE GENOMIC DNA]</scope>
    <source>
        <strain evidence="5">cv. 10/8</strain>
        <tissue evidence="4">Leaf</tissue>
    </source>
</reference>
<organism evidence="4 5">
    <name type="scientific">Trifolium medium</name>
    <dbReference type="NCBI Taxonomy" id="97028"/>
    <lineage>
        <taxon>Eukaryota</taxon>
        <taxon>Viridiplantae</taxon>
        <taxon>Streptophyta</taxon>
        <taxon>Embryophyta</taxon>
        <taxon>Tracheophyta</taxon>
        <taxon>Spermatophyta</taxon>
        <taxon>Magnoliopsida</taxon>
        <taxon>eudicotyledons</taxon>
        <taxon>Gunneridae</taxon>
        <taxon>Pentapetalae</taxon>
        <taxon>rosids</taxon>
        <taxon>fabids</taxon>
        <taxon>Fabales</taxon>
        <taxon>Fabaceae</taxon>
        <taxon>Papilionoideae</taxon>
        <taxon>50 kb inversion clade</taxon>
        <taxon>NPAAA clade</taxon>
        <taxon>Hologalegina</taxon>
        <taxon>IRL clade</taxon>
        <taxon>Trifolieae</taxon>
        <taxon>Trifolium</taxon>
    </lineage>
</organism>
<dbReference type="GO" id="GO:0016567">
    <property type="term" value="P:protein ubiquitination"/>
    <property type="evidence" value="ECO:0007669"/>
    <property type="project" value="UniProtKB-UniPathway"/>
</dbReference>
<protein>
    <submittedName>
        <fullName evidence="4">BTB/POZ domain-containing protein</fullName>
    </submittedName>
</protein>
<keyword evidence="5" id="KW-1185">Reference proteome</keyword>
<dbReference type="Pfam" id="PF03000">
    <property type="entry name" value="NPH3"/>
    <property type="match status" value="1"/>
</dbReference>
<dbReference type="InterPro" id="IPR027356">
    <property type="entry name" value="NPH3_dom"/>
</dbReference>
<dbReference type="AlphaFoldDB" id="A0A392RKM3"/>
<evidence type="ECO:0000259" key="3">
    <source>
        <dbReference type="PROSITE" id="PS51649"/>
    </source>
</evidence>
<dbReference type="Proteomes" id="UP000265520">
    <property type="component" value="Unassembled WGS sequence"/>
</dbReference>
<evidence type="ECO:0000313" key="4">
    <source>
        <dbReference type="EMBL" id="MCI36195.1"/>
    </source>
</evidence>
<keyword evidence="1" id="KW-0833">Ubl conjugation pathway</keyword>
<evidence type="ECO:0000256" key="1">
    <source>
        <dbReference type="ARBA" id="ARBA00022786"/>
    </source>
</evidence>
<proteinExistence type="inferred from homology"/>
<dbReference type="PANTHER" id="PTHR32370">
    <property type="entry name" value="OS12G0117600 PROTEIN"/>
    <property type="match status" value="1"/>
</dbReference>
<comment type="similarity">
    <text evidence="2">Belongs to the NPH3 family.</text>
</comment>
<accession>A0A392RKM3</accession>
<dbReference type="UniPathway" id="UPA00143"/>